<reference evidence="2 3" key="1">
    <citation type="submission" date="2017-03" db="EMBL/GenBank/DDBJ databases">
        <title>Complete Genome Sequence of a natural compounds producer, Streptomyces violaceus S21.</title>
        <authorList>
            <person name="Zhong C."/>
            <person name="Zhao Z."/>
            <person name="Fu J."/>
            <person name="Zong G."/>
            <person name="Qin R."/>
            <person name="Cao G."/>
        </authorList>
    </citation>
    <scope>NUCLEOTIDE SEQUENCE [LARGE SCALE GENOMIC DNA]</scope>
    <source>
        <strain evidence="2 3">S21</strain>
    </source>
</reference>
<evidence type="ECO:0008006" key="4">
    <source>
        <dbReference type="Google" id="ProtNLM"/>
    </source>
</evidence>
<organism evidence="2 3">
    <name type="scientific">Streptomyces violaceoruber</name>
    <dbReference type="NCBI Taxonomy" id="1935"/>
    <lineage>
        <taxon>Bacteria</taxon>
        <taxon>Bacillati</taxon>
        <taxon>Actinomycetota</taxon>
        <taxon>Actinomycetes</taxon>
        <taxon>Kitasatosporales</taxon>
        <taxon>Streptomycetaceae</taxon>
        <taxon>Streptomyces</taxon>
        <taxon>Streptomyces violaceoruber group</taxon>
    </lineage>
</organism>
<feature type="transmembrane region" description="Helical" evidence="1">
    <location>
        <begin position="36"/>
        <end position="57"/>
    </location>
</feature>
<dbReference type="AlphaFoldDB" id="A0A1V0UAG2"/>
<protein>
    <recommendedName>
        <fullName evidence="4">Integral membrane protein</fullName>
    </recommendedName>
</protein>
<dbReference type="RefSeq" id="WP_083192509.1">
    <property type="nucleotide sequence ID" value="NZ_CP020570.1"/>
</dbReference>
<name>A0A1V0UAG2_STRVN</name>
<keyword evidence="1" id="KW-0472">Membrane</keyword>
<dbReference type="KEGG" id="svu:B1H20_12085"/>
<dbReference type="STRING" id="1935.B1H20_12085"/>
<feature type="transmembrane region" description="Helical" evidence="1">
    <location>
        <begin position="249"/>
        <end position="269"/>
    </location>
</feature>
<feature type="transmembrane region" description="Helical" evidence="1">
    <location>
        <begin position="211"/>
        <end position="237"/>
    </location>
</feature>
<evidence type="ECO:0000256" key="1">
    <source>
        <dbReference type="SAM" id="Phobius"/>
    </source>
</evidence>
<evidence type="ECO:0000313" key="2">
    <source>
        <dbReference type="EMBL" id="ARF62060.1"/>
    </source>
</evidence>
<gene>
    <name evidence="2" type="ORF">B1H20_12085</name>
</gene>
<accession>A0A1V0UAG2</accession>
<sequence>MPLFSAASAASTAAPDLPSAATDSDGRGKATRPPLWLPSPYLVLGGLLWAVLSAAAWRTPLCCEAGLQAAIVERLRASLLHPAFPMTDLPAVASAHYSPYALLQGLTARATGLAGPSVVALAASVNLLLLLTGIGRLTRQLTPNRWVPVVALVPLALIHWADPARWSAPSTFAVAVTLHLWAWTGCAAVRAPRPGDPKPGRAPTWPEAAGIGVLLGLVLLVHPLTAIGAAIGCLALIAVRTRTRIRPILSRWVFAAVCAVAVAAVWPYYNGLTAPRTPPEGRTTRPPAIGEGVRAAAGGTYAWATAYVPPGEVVLTDSRPAMYALAGHGAYVLADALPDAGLATVERRERSRAVAAYLDTSTPQARRDGITGRYGVRWLLLTRNQRLPENATVLAFSPRTGEVLARVGGSGKATQASAR</sequence>
<keyword evidence="1" id="KW-0812">Transmembrane</keyword>
<proteinExistence type="predicted"/>
<keyword evidence="1" id="KW-1133">Transmembrane helix</keyword>
<evidence type="ECO:0000313" key="3">
    <source>
        <dbReference type="Proteomes" id="UP000192445"/>
    </source>
</evidence>
<feature type="transmembrane region" description="Helical" evidence="1">
    <location>
        <begin position="113"/>
        <end position="134"/>
    </location>
</feature>
<feature type="transmembrane region" description="Helical" evidence="1">
    <location>
        <begin position="146"/>
        <end position="164"/>
    </location>
</feature>
<dbReference type="Proteomes" id="UP000192445">
    <property type="component" value="Chromosome"/>
</dbReference>
<dbReference type="EMBL" id="CP020570">
    <property type="protein sequence ID" value="ARF62060.1"/>
    <property type="molecule type" value="Genomic_DNA"/>
</dbReference>
<dbReference type="OrthoDB" id="4337748at2"/>